<feature type="domain" description="Arb2" evidence="1">
    <location>
        <begin position="5"/>
        <end position="137"/>
    </location>
</feature>
<feature type="non-terminal residue" evidence="3">
    <location>
        <position position="1"/>
    </location>
</feature>
<dbReference type="GO" id="GO:0005634">
    <property type="term" value="C:nucleus"/>
    <property type="evidence" value="ECO:0007669"/>
    <property type="project" value="TreeGrafter"/>
</dbReference>
<dbReference type="PANTHER" id="PTHR21357">
    <property type="entry name" value="FAM172 FAMILY PROTEIN HOMOLOG CG10038"/>
    <property type="match status" value="1"/>
</dbReference>
<evidence type="ECO:0000313" key="2">
    <source>
        <dbReference type="EMBL" id="CAF1239900.1"/>
    </source>
</evidence>
<evidence type="ECO:0000313" key="4">
    <source>
        <dbReference type="EMBL" id="CAF4047393.1"/>
    </source>
</evidence>
<gene>
    <name evidence="3" type="ORF">GPM918_LOCUS34326</name>
    <name evidence="2" type="ORF">OVA965_LOCUS25773</name>
    <name evidence="5" type="ORF">SRO942_LOCUS35026</name>
    <name evidence="4" type="ORF">TMI583_LOCUS26505</name>
</gene>
<evidence type="ECO:0000313" key="5">
    <source>
        <dbReference type="EMBL" id="CAF4316281.1"/>
    </source>
</evidence>
<comment type="caution">
    <text evidence="3">The sequence shown here is derived from an EMBL/GenBank/DDBJ whole genome shotgun (WGS) entry which is preliminary data.</text>
</comment>
<protein>
    <recommendedName>
        <fullName evidence="1">Arb2 domain-containing protein</fullName>
    </recommendedName>
</protein>
<dbReference type="EMBL" id="CAJOBC010084375">
    <property type="protein sequence ID" value="CAF4316281.1"/>
    <property type="molecule type" value="Genomic_DNA"/>
</dbReference>
<dbReference type="GO" id="GO:0035197">
    <property type="term" value="F:siRNA binding"/>
    <property type="evidence" value="ECO:0007669"/>
    <property type="project" value="TreeGrafter"/>
</dbReference>
<organism evidence="3 6">
    <name type="scientific">Didymodactylos carnosus</name>
    <dbReference type="NCBI Taxonomy" id="1234261"/>
    <lineage>
        <taxon>Eukaryota</taxon>
        <taxon>Metazoa</taxon>
        <taxon>Spiralia</taxon>
        <taxon>Gnathifera</taxon>
        <taxon>Rotifera</taxon>
        <taxon>Eurotatoria</taxon>
        <taxon>Bdelloidea</taxon>
        <taxon>Philodinida</taxon>
        <taxon>Philodinidae</taxon>
        <taxon>Didymodactylos</taxon>
    </lineage>
</organism>
<evidence type="ECO:0000313" key="3">
    <source>
        <dbReference type="EMBL" id="CAF1439718.1"/>
    </source>
</evidence>
<dbReference type="Proteomes" id="UP000682733">
    <property type="component" value="Unassembled WGS sequence"/>
</dbReference>
<proteinExistence type="predicted"/>
<dbReference type="Proteomes" id="UP000677228">
    <property type="component" value="Unassembled WGS sequence"/>
</dbReference>
<dbReference type="InterPro" id="IPR053858">
    <property type="entry name" value="Arb2_dom"/>
</dbReference>
<dbReference type="AlphaFoldDB" id="A0A815NWG4"/>
<dbReference type="Proteomes" id="UP000681722">
    <property type="component" value="Unassembled WGS sequence"/>
</dbReference>
<evidence type="ECO:0000259" key="1">
    <source>
        <dbReference type="Pfam" id="PF22749"/>
    </source>
</evidence>
<dbReference type="InterPro" id="IPR048263">
    <property type="entry name" value="Arb2"/>
</dbReference>
<dbReference type="Proteomes" id="UP000663829">
    <property type="component" value="Unassembled WGS sequence"/>
</dbReference>
<dbReference type="Pfam" id="PF22749">
    <property type="entry name" value="Arb2"/>
    <property type="match status" value="1"/>
</dbReference>
<name>A0A815NWG4_9BILA</name>
<dbReference type="EMBL" id="CAJNOQ010018933">
    <property type="protein sequence ID" value="CAF1439718.1"/>
    <property type="molecule type" value="Genomic_DNA"/>
</dbReference>
<keyword evidence="6" id="KW-1185">Reference proteome</keyword>
<dbReference type="PANTHER" id="PTHR21357:SF4">
    <property type="entry name" value="FAM172 FAMILY PROTEIN HOMOLOG CG10038"/>
    <property type="match status" value="1"/>
</dbReference>
<dbReference type="GO" id="GO:0031048">
    <property type="term" value="P:regulatory ncRNA-mediated heterochromatin formation"/>
    <property type="evidence" value="ECO:0007669"/>
    <property type="project" value="TreeGrafter"/>
</dbReference>
<dbReference type="EMBL" id="CAJNOK010016169">
    <property type="protein sequence ID" value="CAF1239900.1"/>
    <property type="molecule type" value="Genomic_DNA"/>
</dbReference>
<reference evidence="3" key="1">
    <citation type="submission" date="2021-02" db="EMBL/GenBank/DDBJ databases">
        <authorList>
            <person name="Nowell W R."/>
        </authorList>
    </citation>
    <scope>NUCLEOTIDE SEQUENCE</scope>
</reference>
<evidence type="ECO:0000313" key="6">
    <source>
        <dbReference type="Proteomes" id="UP000663829"/>
    </source>
</evidence>
<dbReference type="EMBL" id="CAJOBA010037718">
    <property type="protein sequence ID" value="CAF4047393.1"/>
    <property type="molecule type" value="Genomic_DNA"/>
</dbReference>
<accession>A0A815NWG4</accession>
<sequence length="170" mass="19289">GKLVQINGDEPFIYNVYKSKEDNKKRYSAIGKLVEKEIYRLLETECDLDRVPIPIHAGRNDPTSFIFMSKGALSQKYLLIIIHGAGAVRAGEWSRRLILEEGLEVGSQIPYIKRAMEYNYGIIVTNTNYNISESTGSRRPNLIRNRLLFVNSPSKRSAIIQSSSNRTVPQ</sequence>
<dbReference type="OrthoDB" id="421951at2759"/>